<dbReference type="Proteomes" id="UP000317648">
    <property type="component" value="Chromosome"/>
</dbReference>
<name>A0A518DY33_9BACT</name>
<dbReference type="InterPro" id="IPR000587">
    <property type="entry name" value="Creatinase_N"/>
</dbReference>
<dbReference type="Pfam" id="PF00557">
    <property type="entry name" value="Peptidase_M24"/>
    <property type="match status" value="1"/>
</dbReference>
<dbReference type="CDD" id="cd01066">
    <property type="entry name" value="APP_MetAP"/>
    <property type="match status" value="1"/>
</dbReference>
<sequence length="373" mass="41265">MSDLDSNLGVNVEACRARQQRLLQATADLELDLIIVNQIEHVQYLAGPRFGWVFSPMAALRADGVMTLVAPNAAPEVHAADEVLTYEAQLHSTLRNDQVEAASDVLLELLGDNYEDKRVGVEFSSFPLHMGALASELVDIEPDLYQLRRSKDPDELARIRMAIAGTGRMYELAREIVKPGVTEIEVFNRLQSAAVAEFGEMLTGTGNDYRVNAKGGPPRNNTAAQPGELYILDLGPAYRGYFADNCRTIAVTDVSDEQQAAWEQIMKVFAYVEANVRPGVKCQTVFQEVQAILDQAPIGVFDHHLGHGIGLFPHEGPHLNPNWDDTFEVGDVFTAEPGLYDERLRAGMRLENDYLVTESGVENLTPFPLELKL</sequence>
<dbReference type="OrthoDB" id="9806388at2"/>
<proteinExistence type="predicted"/>
<dbReference type="SUPFAM" id="SSF55920">
    <property type="entry name" value="Creatinase/aminopeptidase"/>
    <property type="match status" value="1"/>
</dbReference>
<feature type="domain" description="Peptidase M24" evidence="1">
    <location>
        <begin position="158"/>
        <end position="358"/>
    </location>
</feature>
<dbReference type="GO" id="GO:0016787">
    <property type="term" value="F:hydrolase activity"/>
    <property type="evidence" value="ECO:0007669"/>
    <property type="project" value="UniProtKB-KW"/>
</dbReference>
<protein>
    <submittedName>
        <fullName evidence="3">Putative peptidase</fullName>
        <ecNumber evidence="3">3.4.-.-</ecNumber>
    </submittedName>
</protein>
<gene>
    <name evidence="3" type="ORF">Pla8534_45800</name>
</gene>
<feature type="domain" description="Creatinase N-terminal" evidence="2">
    <location>
        <begin position="18"/>
        <end position="148"/>
    </location>
</feature>
<dbReference type="EMBL" id="CP036433">
    <property type="protein sequence ID" value="QDU96759.1"/>
    <property type="molecule type" value="Genomic_DNA"/>
</dbReference>
<keyword evidence="3" id="KW-0378">Hydrolase</keyword>
<dbReference type="RefSeq" id="WP_145055368.1">
    <property type="nucleotide sequence ID" value="NZ_CP036433.1"/>
</dbReference>
<dbReference type="SUPFAM" id="SSF53092">
    <property type="entry name" value="Creatinase/prolidase N-terminal domain"/>
    <property type="match status" value="1"/>
</dbReference>
<evidence type="ECO:0000313" key="3">
    <source>
        <dbReference type="EMBL" id="QDU96759.1"/>
    </source>
</evidence>
<dbReference type="KEGG" id="lcre:Pla8534_45800"/>
<dbReference type="Pfam" id="PF01321">
    <property type="entry name" value="Creatinase_N"/>
    <property type="match status" value="1"/>
</dbReference>
<accession>A0A518DY33</accession>
<keyword evidence="4" id="KW-1185">Reference proteome</keyword>
<reference evidence="3 4" key="1">
    <citation type="submission" date="2019-02" db="EMBL/GenBank/DDBJ databases">
        <title>Deep-cultivation of Planctomycetes and their phenomic and genomic characterization uncovers novel biology.</title>
        <authorList>
            <person name="Wiegand S."/>
            <person name="Jogler M."/>
            <person name="Boedeker C."/>
            <person name="Pinto D."/>
            <person name="Vollmers J."/>
            <person name="Rivas-Marin E."/>
            <person name="Kohn T."/>
            <person name="Peeters S.H."/>
            <person name="Heuer A."/>
            <person name="Rast P."/>
            <person name="Oberbeckmann S."/>
            <person name="Bunk B."/>
            <person name="Jeske O."/>
            <person name="Meyerdierks A."/>
            <person name="Storesund J.E."/>
            <person name="Kallscheuer N."/>
            <person name="Luecker S."/>
            <person name="Lage O.M."/>
            <person name="Pohl T."/>
            <person name="Merkel B.J."/>
            <person name="Hornburger P."/>
            <person name="Mueller R.-W."/>
            <person name="Bruemmer F."/>
            <person name="Labrenz M."/>
            <person name="Spormann A.M."/>
            <person name="Op den Camp H."/>
            <person name="Overmann J."/>
            <person name="Amann R."/>
            <person name="Jetten M.S.M."/>
            <person name="Mascher T."/>
            <person name="Medema M.H."/>
            <person name="Devos D.P."/>
            <person name="Kaster A.-K."/>
            <person name="Ovreas L."/>
            <person name="Rohde M."/>
            <person name="Galperin M.Y."/>
            <person name="Jogler C."/>
        </authorList>
    </citation>
    <scope>NUCLEOTIDE SEQUENCE [LARGE SCALE GENOMIC DNA]</scope>
    <source>
        <strain evidence="3 4">Pla85_3_4</strain>
    </source>
</reference>
<dbReference type="PANTHER" id="PTHR46112:SF2">
    <property type="entry name" value="XAA-PRO AMINOPEPTIDASE P-RELATED"/>
    <property type="match status" value="1"/>
</dbReference>
<dbReference type="InterPro" id="IPR000994">
    <property type="entry name" value="Pept_M24"/>
</dbReference>
<dbReference type="Gene3D" id="3.40.350.10">
    <property type="entry name" value="Creatinase/prolidase N-terminal domain"/>
    <property type="match status" value="1"/>
</dbReference>
<dbReference type="InterPro" id="IPR029149">
    <property type="entry name" value="Creatin/AminoP/Spt16_N"/>
</dbReference>
<evidence type="ECO:0000313" key="4">
    <source>
        <dbReference type="Proteomes" id="UP000317648"/>
    </source>
</evidence>
<dbReference type="PANTHER" id="PTHR46112">
    <property type="entry name" value="AMINOPEPTIDASE"/>
    <property type="match status" value="1"/>
</dbReference>
<dbReference type="AlphaFoldDB" id="A0A518DY33"/>
<evidence type="ECO:0000259" key="2">
    <source>
        <dbReference type="Pfam" id="PF01321"/>
    </source>
</evidence>
<organism evidence="3 4">
    <name type="scientific">Lignipirellula cremea</name>
    <dbReference type="NCBI Taxonomy" id="2528010"/>
    <lineage>
        <taxon>Bacteria</taxon>
        <taxon>Pseudomonadati</taxon>
        <taxon>Planctomycetota</taxon>
        <taxon>Planctomycetia</taxon>
        <taxon>Pirellulales</taxon>
        <taxon>Pirellulaceae</taxon>
        <taxon>Lignipirellula</taxon>
    </lineage>
</organism>
<dbReference type="EC" id="3.4.-.-" evidence="3"/>
<evidence type="ECO:0000259" key="1">
    <source>
        <dbReference type="Pfam" id="PF00557"/>
    </source>
</evidence>
<dbReference type="InterPro" id="IPR036005">
    <property type="entry name" value="Creatinase/aminopeptidase-like"/>
</dbReference>
<dbReference type="InterPro" id="IPR050659">
    <property type="entry name" value="Peptidase_M24B"/>
</dbReference>
<dbReference type="Gene3D" id="3.90.230.10">
    <property type="entry name" value="Creatinase/methionine aminopeptidase superfamily"/>
    <property type="match status" value="1"/>
</dbReference>